<dbReference type="InterPro" id="IPR041495">
    <property type="entry name" value="Mub_B2"/>
</dbReference>
<dbReference type="Gene3D" id="2.60.40.4300">
    <property type="match status" value="1"/>
</dbReference>
<evidence type="ECO:0000313" key="5">
    <source>
        <dbReference type="EMBL" id="QIA89536.1"/>
    </source>
</evidence>
<keyword evidence="4" id="KW-0572">Peptidoglycan-anchor</keyword>
<keyword evidence="1" id="KW-0134">Cell wall</keyword>
<dbReference type="AlphaFoldDB" id="A0AAE6WF63"/>
<organism evidence="5 6">
    <name type="scientific">Ligilactobacillus murinus</name>
    <dbReference type="NCBI Taxonomy" id="1622"/>
    <lineage>
        <taxon>Bacteria</taxon>
        <taxon>Bacillati</taxon>
        <taxon>Bacillota</taxon>
        <taxon>Bacilli</taxon>
        <taxon>Lactobacillales</taxon>
        <taxon>Lactobacillaceae</taxon>
        <taxon>Ligilactobacillus</taxon>
    </lineage>
</organism>
<dbReference type="Gene3D" id="3.10.20.470">
    <property type="match status" value="1"/>
</dbReference>
<dbReference type="Pfam" id="PF17965">
    <property type="entry name" value="MucBP_2"/>
    <property type="match status" value="1"/>
</dbReference>
<name>A0AAE6WF63_9LACO</name>
<dbReference type="RefSeq" id="WP_163587359.1">
    <property type="nucleotide sequence ID" value="NZ_CP040852.1"/>
</dbReference>
<proteinExistence type="predicted"/>
<sequence>MQQGVTDAAIEHTNDDKIVAYRAQGYELVFDELANESDPHFNAEDEAQVYTVHLKHGSKVVKADPGNVNSQKEVKRMIIVNAPDGTKTTKVQTVVFTRDGSKDLVTGKISYPDWDEIATKAFPQDDVPQYLGYTSIVAGRKQTTIAARNVRPTDADQEIEVSYVARPSKQVITYQDENGNQIGTQIVTGHTDETVKLVPVLPDGWELTAPDSFPEKVTFAPEENQVLVITVKRITMTASAKTETSGENTELAKQEVVNDTTDVTTNEKNEATLPQMGENDSEALAVSLLGLVIAAFSLFYFGKERKKTDN</sequence>
<keyword evidence="2" id="KW-0964">Secreted</keyword>
<dbReference type="PROSITE" id="PS50847">
    <property type="entry name" value="GRAM_POS_ANCHORING"/>
    <property type="match status" value="1"/>
</dbReference>
<evidence type="ECO:0000256" key="2">
    <source>
        <dbReference type="ARBA" id="ARBA00022525"/>
    </source>
</evidence>
<evidence type="ECO:0000313" key="6">
    <source>
        <dbReference type="Proteomes" id="UP000463931"/>
    </source>
</evidence>
<gene>
    <name evidence="5" type="ORF">FEE40_04780</name>
</gene>
<evidence type="ECO:0000256" key="4">
    <source>
        <dbReference type="ARBA" id="ARBA00023088"/>
    </source>
</evidence>
<dbReference type="Gene3D" id="3.10.20.320">
    <property type="entry name" value="Putative peptidoglycan bound protein (lpxtg motif)"/>
    <property type="match status" value="1"/>
</dbReference>
<dbReference type="Proteomes" id="UP000463931">
    <property type="component" value="Chromosome"/>
</dbReference>
<evidence type="ECO:0000256" key="1">
    <source>
        <dbReference type="ARBA" id="ARBA00022512"/>
    </source>
</evidence>
<reference evidence="5 6" key="1">
    <citation type="journal article" date="2019" name="Nat. Med.">
        <title>Preventing dysbiosis of the neonatal mouse intestinal microbiome protects against late-onset sepsis.</title>
        <authorList>
            <person name="Singer J.R."/>
            <person name="Blosser E.G."/>
            <person name="Zindl C.L."/>
            <person name="Silberger D.J."/>
            <person name="Conlan S."/>
            <person name="Laufer V.A."/>
            <person name="DiToro D."/>
            <person name="Deming C."/>
            <person name="Kumar R."/>
            <person name="Morrow C.D."/>
            <person name="Segre J.A."/>
            <person name="Gray M.J."/>
            <person name="Randolph D.A."/>
            <person name="Weaver C.T."/>
        </authorList>
    </citation>
    <scope>NUCLEOTIDE SEQUENCE [LARGE SCALE GENOMIC DNA]</scope>
    <source>
        <strain evidence="5 6">V10</strain>
    </source>
</reference>
<dbReference type="InterPro" id="IPR019931">
    <property type="entry name" value="LPXTG_anchor"/>
</dbReference>
<keyword evidence="3" id="KW-0732">Signal</keyword>
<dbReference type="InterPro" id="IPR041558">
    <property type="entry name" value="MucBP_2"/>
</dbReference>
<dbReference type="Pfam" id="PF17966">
    <property type="entry name" value="Muc_B2"/>
    <property type="match status" value="1"/>
</dbReference>
<protein>
    <submittedName>
        <fullName evidence="5">LPXTG cell wall anchor domain-containing protein</fullName>
    </submittedName>
</protein>
<evidence type="ECO:0000256" key="3">
    <source>
        <dbReference type="ARBA" id="ARBA00022729"/>
    </source>
</evidence>
<accession>A0AAE6WF63</accession>
<dbReference type="EMBL" id="CP040852">
    <property type="protein sequence ID" value="QIA89536.1"/>
    <property type="molecule type" value="Genomic_DNA"/>
</dbReference>